<gene>
    <name evidence="2" type="ORF">DQ384_05535</name>
</gene>
<comment type="caution">
    <text evidence="2">The sequence shown here is derived from an EMBL/GenBank/DDBJ whole genome shotgun (WGS) entry which is preliminary data.</text>
</comment>
<keyword evidence="1" id="KW-0472">Membrane</keyword>
<dbReference type="AlphaFoldDB" id="A0A367FRB6"/>
<proteinExistence type="predicted"/>
<accession>A0A367FRB6</accession>
<evidence type="ECO:0008006" key="4">
    <source>
        <dbReference type="Google" id="ProtNLM"/>
    </source>
</evidence>
<protein>
    <recommendedName>
        <fullName evidence="4">Holin</fullName>
    </recommendedName>
</protein>
<dbReference type="EMBL" id="QOIL01000003">
    <property type="protein sequence ID" value="RCG32382.1"/>
    <property type="molecule type" value="Genomic_DNA"/>
</dbReference>
<evidence type="ECO:0000256" key="1">
    <source>
        <dbReference type="SAM" id="Phobius"/>
    </source>
</evidence>
<evidence type="ECO:0000313" key="2">
    <source>
        <dbReference type="EMBL" id="RCG32382.1"/>
    </source>
</evidence>
<keyword evidence="1" id="KW-0812">Transmembrane</keyword>
<organism evidence="2 3">
    <name type="scientific">Sphaerisporangium album</name>
    <dbReference type="NCBI Taxonomy" id="509200"/>
    <lineage>
        <taxon>Bacteria</taxon>
        <taxon>Bacillati</taxon>
        <taxon>Actinomycetota</taxon>
        <taxon>Actinomycetes</taxon>
        <taxon>Streptosporangiales</taxon>
        <taxon>Streptosporangiaceae</taxon>
        <taxon>Sphaerisporangium</taxon>
    </lineage>
</organism>
<feature type="transmembrane region" description="Helical" evidence="1">
    <location>
        <begin position="38"/>
        <end position="66"/>
    </location>
</feature>
<sequence length="75" mass="7492">MSDANKKAIRTAIQTGIGVAAALPMIVAASGVPAALPWVAGALAVAGGVARVMALPVVQALLPSWLRTDSSASRR</sequence>
<keyword evidence="3" id="KW-1185">Reference proteome</keyword>
<feature type="transmembrane region" description="Helical" evidence="1">
    <location>
        <begin position="12"/>
        <end position="32"/>
    </location>
</feature>
<evidence type="ECO:0000313" key="3">
    <source>
        <dbReference type="Proteomes" id="UP000253094"/>
    </source>
</evidence>
<dbReference type="OrthoDB" id="4329894at2"/>
<keyword evidence="1" id="KW-1133">Transmembrane helix</keyword>
<dbReference type="Proteomes" id="UP000253094">
    <property type="component" value="Unassembled WGS sequence"/>
</dbReference>
<name>A0A367FRB6_9ACTN</name>
<reference evidence="2 3" key="1">
    <citation type="submission" date="2018-06" db="EMBL/GenBank/DDBJ databases">
        <title>Sphaerisporangium craniellae sp. nov., isolated from a marine sponge in the South China Sea.</title>
        <authorList>
            <person name="Li L."/>
        </authorList>
    </citation>
    <scope>NUCLEOTIDE SEQUENCE [LARGE SCALE GENOMIC DNA]</scope>
    <source>
        <strain evidence="2 3">CCTCC AA 208026</strain>
    </source>
</reference>